<dbReference type="GO" id="GO:0005737">
    <property type="term" value="C:cytoplasm"/>
    <property type="evidence" value="ECO:0007669"/>
    <property type="project" value="TreeGrafter"/>
</dbReference>
<accession>A0A0R1RZV8</accession>
<protein>
    <submittedName>
        <fullName evidence="2">Phenazine biosynthesis protein</fullName>
    </submittedName>
</protein>
<dbReference type="EMBL" id="AZEY01000108">
    <property type="protein sequence ID" value="KRL62518.1"/>
    <property type="molecule type" value="Genomic_DNA"/>
</dbReference>
<evidence type="ECO:0000313" key="3">
    <source>
        <dbReference type="Proteomes" id="UP000052013"/>
    </source>
</evidence>
<proteinExistence type="predicted"/>
<dbReference type="Gene3D" id="3.10.310.10">
    <property type="entry name" value="Diaminopimelate Epimerase, Chain A, domain 1"/>
    <property type="match status" value="2"/>
</dbReference>
<dbReference type="NCBIfam" id="TIGR00654">
    <property type="entry name" value="PhzF_family"/>
    <property type="match status" value="1"/>
</dbReference>
<dbReference type="Proteomes" id="UP000052013">
    <property type="component" value="Unassembled WGS sequence"/>
</dbReference>
<dbReference type="SUPFAM" id="SSF54506">
    <property type="entry name" value="Diaminopimelate epimerase-like"/>
    <property type="match status" value="1"/>
</dbReference>
<dbReference type="PANTHER" id="PTHR13774">
    <property type="entry name" value="PHENAZINE BIOSYNTHESIS PROTEIN"/>
    <property type="match status" value="1"/>
</dbReference>
<dbReference type="PATRIC" id="fig|1423739.3.peg.2117"/>
<dbReference type="AlphaFoldDB" id="A0A0R1RZV8"/>
<dbReference type="RefSeq" id="WP_057866304.1">
    <property type="nucleotide sequence ID" value="NZ_AZEY01000108.1"/>
</dbReference>
<dbReference type="Pfam" id="PF02567">
    <property type="entry name" value="PhzC-PhzF"/>
    <property type="match status" value="1"/>
</dbReference>
<sequence length="286" mass="31057">MSQQIPFQQVDVFTQKPFKGNPVAVILDGNGLRDREMQTIANWTHLSETTFVCRPTNPEADYRLRIFTPASELPFAGHPTIGSAEAVLKHGIRQKHANYLVQECGEGLIKIYLDGNQRFLTMPTPKIDTISEKQLSGLADSLGIPTSHIRINAIVDVGATWFTLQLTDASEVLRLKVDNSKLKPLIPAGVTGVTVFGLTSDSEPTDMEVRSFAPTEGVDEDPVCGSGNGCVAILVKRHHLLNRATYLANQGACLGRDGRIEIRFSADGQVLVGGHAVTCIQGNLTI</sequence>
<reference evidence="2 3" key="1">
    <citation type="journal article" date="2015" name="Genome Announc.">
        <title>Expanding the biotechnology potential of lactobacilli through comparative genomics of 213 strains and associated genera.</title>
        <authorList>
            <person name="Sun Z."/>
            <person name="Harris H.M."/>
            <person name="McCann A."/>
            <person name="Guo C."/>
            <person name="Argimon S."/>
            <person name="Zhang W."/>
            <person name="Yang X."/>
            <person name="Jeffery I.B."/>
            <person name="Cooney J.C."/>
            <person name="Kagawa T.F."/>
            <person name="Liu W."/>
            <person name="Song Y."/>
            <person name="Salvetti E."/>
            <person name="Wrobel A."/>
            <person name="Rasinkangas P."/>
            <person name="Parkhill J."/>
            <person name="Rea M.C."/>
            <person name="O'Sullivan O."/>
            <person name="Ritari J."/>
            <person name="Douillard F.P."/>
            <person name="Paul Ross R."/>
            <person name="Yang R."/>
            <person name="Briner A.E."/>
            <person name="Felis G.E."/>
            <person name="de Vos W.M."/>
            <person name="Barrangou R."/>
            <person name="Klaenhammer T.R."/>
            <person name="Caufield P.W."/>
            <person name="Cui Y."/>
            <person name="Zhang H."/>
            <person name="O'Toole P.W."/>
        </authorList>
    </citation>
    <scope>NUCLEOTIDE SEQUENCE [LARGE SCALE GENOMIC DNA]</scope>
    <source>
        <strain evidence="2 3">DSM 14421</strain>
    </source>
</reference>
<dbReference type="PANTHER" id="PTHR13774:SF32">
    <property type="entry name" value="ANTISENSE-ENHANCING SEQUENCE 1"/>
    <property type="match status" value="1"/>
</dbReference>
<name>A0A0R1RZV8_9LACO</name>
<dbReference type="GO" id="GO:0016853">
    <property type="term" value="F:isomerase activity"/>
    <property type="evidence" value="ECO:0007669"/>
    <property type="project" value="TreeGrafter"/>
</dbReference>
<organism evidence="2 3">
    <name type="scientific">Lentilactobacillus diolivorans DSM 14421</name>
    <dbReference type="NCBI Taxonomy" id="1423739"/>
    <lineage>
        <taxon>Bacteria</taxon>
        <taxon>Bacillati</taxon>
        <taxon>Bacillota</taxon>
        <taxon>Bacilli</taxon>
        <taxon>Lactobacillales</taxon>
        <taxon>Lactobacillaceae</taxon>
        <taxon>Lentilactobacillus</taxon>
    </lineage>
</organism>
<gene>
    <name evidence="2" type="ORF">FC85_GL002031</name>
</gene>
<evidence type="ECO:0000313" key="2">
    <source>
        <dbReference type="EMBL" id="KRL62518.1"/>
    </source>
</evidence>
<dbReference type="PIRSF" id="PIRSF016184">
    <property type="entry name" value="PhzC_PhzF"/>
    <property type="match status" value="1"/>
</dbReference>
<comment type="caution">
    <text evidence="2">The sequence shown here is derived from an EMBL/GenBank/DDBJ whole genome shotgun (WGS) entry which is preliminary data.</text>
</comment>
<feature type="active site" evidence="1">
    <location>
        <position position="48"/>
    </location>
</feature>
<evidence type="ECO:0000256" key="1">
    <source>
        <dbReference type="PIRSR" id="PIRSR016184-1"/>
    </source>
</evidence>
<dbReference type="InterPro" id="IPR003719">
    <property type="entry name" value="Phenazine_PhzF-like"/>
</dbReference>